<gene>
    <name evidence="2" type="ORF">RHAB21_00837</name>
</gene>
<dbReference type="Gene3D" id="3.40.630.30">
    <property type="match status" value="1"/>
</dbReference>
<comment type="caution">
    <text evidence="2">The sequence shown here is derived from an EMBL/GenBank/DDBJ whole genome shotgun (WGS) entry which is preliminary data.</text>
</comment>
<evidence type="ECO:0000313" key="2">
    <source>
        <dbReference type="EMBL" id="CAD7055998.1"/>
    </source>
</evidence>
<proteinExistence type="predicted"/>
<dbReference type="InterPro" id="IPR016181">
    <property type="entry name" value="Acyl_CoA_acyltransferase"/>
</dbReference>
<dbReference type="Proteomes" id="UP000601041">
    <property type="component" value="Unassembled WGS sequence"/>
</dbReference>
<evidence type="ECO:0000313" key="3">
    <source>
        <dbReference type="Proteomes" id="UP000601041"/>
    </source>
</evidence>
<dbReference type="InterPro" id="IPR000182">
    <property type="entry name" value="GNAT_dom"/>
</dbReference>
<keyword evidence="3" id="KW-1185">Reference proteome</keyword>
<dbReference type="PROSITE" id="PS51186">
    <property type="entry name" value="GNAT"/>
    <property type="match status" value="1"/>
</dbReference>
<reference evidence="2 3" key="1">
    <citation type="submission" date="2020-11" db="EMBL/GenBank/DDBJ databases">
        <authorList>
            <person name="Lassalle F."/>
        </authorList>
    </citation>
    <scope>NUCLEOTIDE SEQUENCE [LARGE SCALE GENOMIC DNA]</scope>
    <source>
        <strain evidence="2 3">AB21</strain>
    </source>
</reference>
<accession>A0ABN7JZV4</accession>
<dbReference type="Pfam" id="PF13673">
    <property type="entry name" value="Acetyltransf_10"/>
    <property type="match status" value="1"/>
</dbReference>
<dbReference type="SUPFAM" id="SSF55729">
    <property type="entry name" value="Acyl-CoA N-acyltransferases (Nat)"/>
    <property type="match status" value="1"/>
</dbReference>
<sequence>MALLRHNGRRLEADADFLDRQLCWRAYFVRMANYVLTLVEDAADAAAYDQIRHHVLFGGSHAYIRNGPEEVKDENLSLLLKLDGIPIGTVRLDQKTDKKAIVRLVAIVSDLQRAGHGTALMGCLEGLATTLGIRELLVYARPAASGFYLRLGYTPFIFDPDNKESIQLHKMIS</sequence>
<name>A0ABN7JZV4_9HYPH</name>
<dbReference type="CDD" id="cd04301">
    <property type="entry name" value="NAT_SF"/>
    <property type="match status" value="1"/>
</dbReference>
<evidence type="ECO:0000259" key="1">
    <source>
        <dbReference type="PROSITE" id="PS51186"/>
    </source>
</evidence>
<feature type="domain" description="N-acetyltransferase" evidence="1">
    <location>
        <begin position="36"/>
        <end position="173"/>
    </location>
</feature>
<dbReference type="EMBL" id="CABFWE030000016">
    <property type="protein sequence ID" value="CAD7055998.1"/>
    <property type="molecule type" value="Genomic_DNA"/>
</dbReference>
<protein>
    <submittedName>
        <fullName evidence="2">N-acetyltransferase</fullName>
    </submittedName>
</protein>
<organism evidence="2 3">
    <name type="scientific">Pseudorhizobium halotolerans</name>
    <dbReference type="NCBI Taxonomy" id="1233081"/>
    <lineage>
        <taxon>Bacteria</taxon>
        <taxon>Pseudomonadati</taxon>
        <taxon>Pseudomonadota</taxon>
        <taxon>Alphaproteobacteria</taxon>
        <taxon>Hyphomicrobiales</taxon>
        <taxon>Rhizobiaceae</taxon>
        <taxon>Rhizobium/Agrobacterium group</taxon>
        <taxon>Pseudorhizobium</taxon>
    </lineage>
</organism>